<dbReference type="GeneID" id="36572437"/>
<dbReference type="EMBL" id="KZ679014">
    <property type="protein sequence ID" value="PSS12814.1"/>
    <property type="molecule type" value="Genomic_DNA"/>
</dbReference>
<dbReference type="Gene3D" id="3.60.21.10">
    <property type="match status" value="1"/>
</dbReference>
<dbReference type="InterPro" id="IPR029052">
    <property type="entry name" value="Metallo-depent_PP-like"/>
</dbReference>
<evidence type="ECO:0000313" key="2">
    <source>
        <dbReference type="EMBL" id="PSS12814.1"/>
    </source>
</evidence>
<name>A0A2T3AVV6_AMORE</name>
<dbReference type="Proteomes" id="UP000241818">
    <property type="component" value="Unassembled WGS sequence"/>
</dbReference>
<evidence type="ECO:0000259" key="1">
    <source>
        <dbReference type="Pfam" id="PF00149"/>
    </source>
</evidence>
<dbReference type="RefSeq" id="XP_024718805.1">
    <property type="nucleotide sequence ID" value="XM_024864356.1"/>
</dbReference>
<organism evidence="2 3">
    <name type="scientific">Amorphotheca resinae ATCC 22711</name>
    <dbReference type="NCBI Taxonomy" id="857342"/>
    <lineage>
        <taxon>Eukaryota</taxon>
        <taxon>Fungi</taxon>
        <taxon>Dikarya</taxon>
        <taxon>Ascomycota</taxon>
        <taxon>Pezizomycotina</taxon>
        <taxon>Leotiomycetes</taxon>
        <taxon>Helotiales</taxon>
        <taxon>Amorphothecaceae</taxon>
        <taxon>Amorphotheca</taxon>
    </lineage>
</organism>
<dbReference type="SUPFAM" id="SSF56300">
    <property type="entry name" value="Metallo-dependent phosphatases"/>
    <property type="match status" value="1"/>
</dbReference>
<keyword evidence="3" id="KW-1185">Reference proteome</keyword>
<reference evidence="2 3" key="1">
    <citation type="journal article" date="2018" name="New Phytol.">
        <title>Comparative genomics and transcriptomics depict ericoid mycorrhizal fungi as versatile saprotrophs and plant mutualists.</title>
        <authorList>
            <person name="Martino E."/>
            <person name="Morin E."/>
            <person name="Grelet G.A."/>
            <person name="Kuo A."/>
            <person name="Kohler A."/>
            <person name="Daghino S."/>
            <person name="Barry K.W."/>
            <person name="Cichocki N."/>
            <person name="Clum A."/>
            <person name="Dockter R.B."/>
            <person name="Hainaut M."/>
            <person name="Kuo R.C."/>
            <person name="LaButti K."/>
            <person name="Lindahl B.D."/>
            <person name="Lindquist E.A."/>
            <person name="Lipzen A."/>
            <person name="Khouja H.R."/>
            <person name="Magnuson J."/>
            <person name="Murat C."/>
            <person name="Ohm R.A."/>
            <person name="Singer S.W."/>
            <person name="Spatafora J.W."/>
            <person name="Wang M."/>
            <person name="Veneault-Fourrey C."/>
            <person name="Henrissat B."/>
            <person name="Grigoriev I.V."/>
            <person name="Martin F.M."/>
            <person name="Perotto S."/>
        </authorList>
    </citation>
    <scope>NUCLEOTIDE SEQUENCE [LARGE SCALE GENOMIC DNA]</scope>
    <source>
        <strain evidence="2 3">ATCC 22711</strain>
    </source>
</reference>
<dbReference type="OrthoDB" id="550558at2759"/>
<sequence length="261" mass="29886">MASAIFQIMSDLHLETHPSYDHFDLQQTAPYLALLGDIGHVGDERLFNFLEKQLERYWVVYFLLGNHEPYFMSLAVAKAKVNAFAEKMKRLNAKSTIGKHDLTGKLTILGCTLFSKITDDQEDAVAGRLVDFKAILRWIVDDHNLAHETDLRWLNEQVAKVEREEPERKIVIFTHHSPCGDARANNPKHQGSEVSSGFVTDPRGEVCWKSSAVRMWAFGHTHYNCDFEEEVTGKRILANQQGYLMIPEKTFNMKATYRLGE</sequence>
<dbReference type="GO" id="GO:0016787">
    <property type="term" value="F:hydrolase activity"/>
    <property type="evidence" value="ECO:0007669"/>
    <property type="project" value="InterPro"/>
</dbReference>
<protein>
    <recommendedName>
        <fullName evidence="1">Calcineurin-like phosphoesterase domain-containing protein</fullName>
    </recommendedName>
</protein>
<evidence type="ECO:0000313" key="3">
    <source>
        <dbReference type="Proteomes" id="UP000241818"/>
    </source>
</evidence>
<dbReference type="Pfam" id="PF00149">
    <property type="entry name" value="Metallophos"/>
    <property type="match status" value="1"/>
</dbReference>
<dbReference type="AlphaFoldDB" id="A0A2T3AVV6"/>
<accession>A0A2T3AVV6</accession>
<dbReference type="PANTHER" id="PTHR37844">
    <property type="entry name" value="SER/THR PROTEIN PHOSPHATASE SUPERFAMILY (AFU_ORTHOLOGUE AFUA_1G14840)"/>
    <property type="match status" value="1"/>
</dbReference>
<dbReference type="InterPro" id="IPR004843">
    <property type="entry name" value="Calcineurin-like_PHP"/>
</dbReference>
<proteinExistence type="predicted"/>
<gene>
    <name evidence="2" type="ORF">M430DRAFT_20729</name>
</gene>
<dbReference type="PANTHER" id="PTHR37844:SF2">
    <property type="entry name" value="SER_THR PROTEIN PHOSPHATASE SUPERFAMILY (AFU_ORTHOLOGUE AFUA_1G14840)"/>
    <property type="match status" value="1"/>
</dbReference>
<dbReference type="InParanoid" id="A0A2T3AVV6"/>
<feature type="domain" description="Calcineurin-like phosphoesterase" evidence="1">
    <location>
        <begin position="8"/>
        <end position="223"/>
    </location>
</feature>